<keyword evidence="3" id="KW-0175">Coiled coil</keyword>
<evidence type="ECO:0000256" key="2">
    <source>
        <dbReference type="ARBA" id="ARBA00011255"/>
    </source>
</evidence>
<keyword evidence="8" id="KW-0969">Cilium</keyword>
<comment type="subcellular location">
    <subcellularLocation>
        <location evidence="5">Secreted</location>
    </subcellularLocation>
    <subcellularLocation>
        <location evidence="5">Bacterial flagellum</location>
    </subcellularLocation>
</comment>
<dbReference type="InterPro" id="IPR010809">
    <property type="entry name" value="FliD_C"/>
</dbReference>
<dbReference type="Pfam" id="PF02465">
    <property type="entry name" value="FliD_N"/>
    <property type="match status" value="1"/>
</dbReference>
<keyword evidence="8" id="KW-0966">Cell projection</keyword>
<dbReference type="RefSeq" id="WP_209998328.1">
    <property type="nucleotide sequence ID" value="NZ_BAAAJY010000010.1"/>
</dbReference>
<dbReference type="EMBL" id="JAGIOF010000001">
    <property type="protein sequence ID" value="MBP2386862.1"/>
    <property type="molecule type" value="Genomic_DNA"/>
</dbReference>
<organism evidence="8 9">
    <name type="scientific">Paeniglutamicibacter kerguelensis</name>
    <dbReference type="NCBI Taxonomy" id="254788"/>
    <lineage>
        <taxon>Bacteria</taxon>
        <taxon>Bacillati</taxon>
        <taxon>Actinomycetota</taxon>
        <taxon>Actinomycetes</taxon>
        <taxon>Micrococcales</taxon>
        <taxon>Micrococcaceae</taxon>
        <taxon>Paeniglutamicibacter</taxon>
    </lineage>
</organism>
<dbReference type="InterPro" id="IPR040026">
    <property type="entry name" value="FliD"/>
</dbReference>
<evidence type="ECO:0000313" key="8">
    <source>
        <dbReference type="EMBL" id="MBP2386862.1"/>
    </source>
</evidence>
<dbReference type="Pfam" id="PF07195">
    <property type="entry name" value="FliD_C"/>
    <property type="match status" value="1"/>
</dbReference>
<gene>
    <name evidence="8" type="ORF">JOF47_002373</name>
</gene>
<evidence type="ECO:0000313" key="9">
    <source>
        <dbReference type="Proteomes" id="UP001296993"/>
    </source>
</evidence>
<reference evidence="8 9" key="1">
    <citation type="submission" date="2021-03" db="EMBL/GenBank/DDBJ databases">
        <title>Sequencing the genomes of 1000 actinobacteria strains.</title>
        <authorList>
            <person name="Klenk H.-P."/>
        </authorList>
    </citation>
    <scope>NUCLEOTIDE SEQUENCE [LARGE SCALE GENOMIC DNA]</scope>
    <source>
        <strain evidence="8 9">DSM 15797</strain>
    </source>
</reference>
<dbReference type="Proteomes" id="UP001296993">
    <property type="component" value="Unassembled WGS sequence"/>
</dbReference>
<evidence type="ECO:0000259" key="6">
    <source>
        <dbReference type="Pfam" id="PF02465"/>
    </source>
</evidence>
<dbReference type="PANTHER" id="PTHR30288">
    <property type="entry name" value="FLAGELLAR CAP/ASSEMBLY PROTEIN FLID"/>
    <property type="match status" value="1"/>
</dbReference>
<evidence type="ECO:0000256" key="5">
    <source>
        <dbReference type="RuleBase" id="RU362066"/>
    </source>
</evidence>
<feature type="domain" description="Flagellar hook-associated protein 2 N-terminal" evidence="6">
    <location>
        <begin position="10"/>
        <end position="105"/>
    </location>
</feature>
<feature type="domain" description="Flagellar hook-associated protein 2 C-terminal" evidence="7">
    <location>
        <begin position="200"/>
        <end position="422"/>
    </location>
</feature>
<comment type="subunit">
    <text evidence="2 5">Homopentamer.</text>
</comment>
<evidence type="ECO:0000256" key="3">
    <source>
        <dbReference type="ARBA" id="ARBA00023054"/>
    </source>
</evidence>
<protein>
    <recommendedName>
        <fullName evidence="5">Flagellar hook-associated protein 2</fullName>
        <shortName evidence="5">HAP2</shortName>
    </recommendedName>
    <alternativeName>
        <fullName evidence="5">Flagellar cap protein</fullName>
    </alternativeName>
</protein>
<comment type="similarity">
    <text evidence="1 5">Belongs to the FliD family.</text>
</comment>
<accession>A0ABS4XEG5</accession>
<dbReference type="InterPro" id="IPR003481">
    <property type="entry name" value="FliD_N"/>
</dbReference>
<keyword evidence="5" id="KW-0964">Secreted</keyword>
<evidence type="ECO:0000259" key="7">
    <source>
        <dbReference type="Pfam" id="PF07195"/>
    </source>
</evidence>
<comment type="caution">
    <text evidence="8">The sequence shown here is derived from an EMBL/GenBank/DDBJ whole genome shotgun (WGS) entry which is preliminary data.</text>
</comment>
<proteinExistence type="inferred from homology"/>
<sequence>MGLALDGLASGLNTTELIKSLMQVEAIPQNILKNKVKSTQTMVSALQALNTKVADLANLTKKLAKPESLQLFTTSSSSDGVKATAGAGANPGSLDVTVTKLAQSQIHVSEAVTEWPASKFAIKSADGTKTTNIVADSNSLDDVIKAVNASDAGVKAVKVATGDGTFRVQFSSTDTGAKNAFTITKADGSTAEDLKVIRTAEDAALTLWAGTDAEQKVGSATNTFTSLLPGVDVTVSKTSTEPVTISVARDTESTSKTASDLVDSLNDLFKFIALNSAVTSGVGGSTSGMIFTGDSTARDVKKQVMDAVVMPIDGKSPSEIGISITKDGKLEFNAEKFAKVLAEDPARIESVMQTVASRVSTVTANLSDKYDGIITMHIKGQESMVSRLDAQVLDWDRRLATREASLKRTYSALEVQLSKLNSQQNYMASQLNSLSTGAQGK</sequence>
<evidence type="ECO:0000256" key="4">
    <source>
        <dbReference type="ARBA" id="ARBA00023143"/>
    </source>
</evidence>
<keyword evidence="9" id="KW-1185">Reference proteome</keyword>
<keyword evidence="8" id="KW-0282">Flagellum</keyword>
<evidence type="ECO:0000256" key="1">
    <source>
        <dbReference type="ARBA" id="ARBA00009764"/>
    </source>
</evidence>
<comment type="function">
    <text evidence="5">Required for morphogenesis and for the elongation of the flagellar filament by facilitating polymerization of the flagellin monomers at the tip of growing filament. Forms a capping structure, which prevents flagellin subunits (transported through the central channel of the flagellum) from leaking out without polymerization at the distal end.</text>
</comment>
<name>A0ABS4XEG5_9MICC</name>
<dbReference type="PANTHER" id="PTHR30288:SF0">
    <property type="entry name" value="FLAGELLAR HOOK-ASSOCIATED PROTEIN 2"/>
    <property type="match status" value="1"/>
</dbReference>
<keyword evidence="4 5" id="KW-0975">Bacterial flagellum</keyword>